<evidence type="ECO:0000256" key="2">
    <source>
        <dbReference type="SAM" id="SignalP"/>
    </source>
</evidence>
<reference evidence="3" key="1">
    <citation type="submission" date="2019-10" db="EMBL/GenBank/DDBJ databases">
        <title>Nonomuraea sp. nov., isolated from Phyllanthus amarus.</title>
        <authorList>
            <person name="Klykleung N."/>
            <person name="Tanasupawat S."/>
        </authorList>
    </citation>
    <scope>NUCLEOTIDE SEQUENCE [LARGE SCALE GENOMIC DNA]</scope>
    <source>
        <strain evidence="3">3MP-10</strain>
    </source>
</reference>
<comment type="caution">
    <text evidence="3">The sequence shown here is derived from an EMBL/GenBank/DDBJ whole genome shotgun (WGS) entry which is preliminary data.</text>
</comment>
<name>A0A5N5ZQ75_9ACTN</name>
<dbReference type="RefSeq" id="WP_139675591.1">
    <property type="nucleotide sequence ID" value="NZ_VDLY02000032.1"/>
</dbReference>
<dbReference type="PROSITE" id="PS51257">
    <property type="entry name" value="PROKAR_LIPOPROTEIN"/>
    <property type="match status" value="1"/>
</dbReference>
<feature type="signal peptide" evidence="2">
    <location>
        <begin position="1"/>
        <end position="24"/>
    </location>
</feature>
<gene>
    <name evidence="3" type="ORF">FH607_030165</name>
</gene>
<sequence>MSRRVVLPVLVVALALAACSGSGADSGSGSSGEAEQTAEETGAEDELVGWMGEFCAAHDSFLRSLGDVPSLLEEAPEPPGEEDRARLVEALTVRLQVLDGGHEAALGLPTPPTAARDLAEAYRATLEEAREVTTERREHAVLFPVPELESVYMLSRLDEATWTPFDERLSDYVELTHPDLTEPYEAAPTCRQ</sequence>
<keyword evidence="4" id="KW-1185">Reference proteome</keyword>
<proteinExistence type="predicted"/>
<evidence type="ECO:0000313" key="4">
    <source>
        <dbReference type="Proteomes" id="UP000314251"/>
    </source>
</evidence>
<evidence type="ECO:0000313" key="3">
    <source>
        <dbReference type="EMBL" id="KAB8157490.1"/>
    </source>
</evidence>
<keyword evidence="2" id="KW-0732">Signal</keyword>
<feature type="region of interest" description="Disordered" evidence="1">
    <location>
        <begin position="21"/>
        <end position="43"/>
    </location>
</feature>
<organism evidence="3 4">
    <name type="scientific">Streptomyces mimosae</name>
    <dbReference type="NCBI Taxonomy" id="2586635"/>
    <lineage>
        <taxon>Bacteria</taxon>
        <taxon>Bacillati</taxon>
        <taxon>Actinomycetota</taxon>
        <taxon>Actinomycetes</taxon>
        <taxon>Kitasatosporales</taxon>
        <taxon>Streptomycetaceae</taxon>
        <taxon>Streptomyces</taxon>
    </lineage>
</organism>
<feature type="chain" id="PRO_5024291572" description="DUF885 family protein" evidence="2">
    <location>
        <begin position="25"/>
        <end position="192"/>
    </location>
</feature>
<dbReference type="EMBL" id="VDLY02000032">
    <property type="protein sequence ID" value="KAB8157490.1"/>
    <property type="molecule type" value="Genomic_DNA"/>
</dbReference>
<evidence type="ECO:0000256" key="1">
    <source>
        <dbReference type="SAM" id="MobiDB-lite"/>
    </source>
</evidence>
<accession>A0A5N5ZQ75</accession>
<dbReference type="AlphaFoldDB" id="A0A5N5ZQ75"/>
<evidence type="ECO:0008006" key="5">
    <source>
        <dbReference type="Google" id="ProtNLM"/>
    </source>
</evidence>
<protein>
    <recommendedName>
        <fullName evidence="5">DUF885 family protein</fullName>
    </recommendedName>
</protein>
<dbReference type="Proteomes" id="UP000314251">
    <property type="component" value="Unassembled WGS sequence"/>
</dbReference>